<name>A0A4W5JX06_9TELE</name>
<evidence type="ECO:0000256" key="1">
    <source>
        <dbReference type="SAM" id="Phobius"/>
    </source>
</evidence>
<accession>A0A4W5JX06</accession>
<reference evidence="2" key="3">
    <citation type="submission" date="2025-09" db="UniProtKB">
        <authorList>
            <consortium name="Ensembl"/>
        </authorList>
    </citation>
    <scope>IDENTIFICATION</scope>
</reference>
<proteinExistence type="predicted"/>
<organism evidence="2 3">
    <name type="scientific">Hucho hucho</name>
    <name type="common">huchen</name>
    <dbReference type="NCBI Taxonomy" id="62062"/>
    <lineage>
        <taxon>Eukaryota</taxon>
        <taxon>Metazoa</taxon>
        <taxon>Chordata</taxon>
        <taxon>Craniata</taxon>
        <taxon>Vertebrata</taxon>
        <taxon>Euteleostomi</taxon>
        <taxon>Actinopterygii</taxon>
        <taxon>Neopterygii</taxon>
        <taxon>Teleostei</taxon>
        <taxon>Protacanthopterygii</taxon>
        <taxon>Salmoniformes</taxon>
        <taxon>Salmonidae</taxon>
        <taxon>Salmoninae</taxon>
        <taxon>Hucho</taxon>
    </lineage>
</organism>
<protein>
    <recommendedName>
        <fullName evidence="4">Neurotransmitter-gated ion-channel ligand-binding domain-containing protein</fullName>
    </recommendedName>
</protein>
<evidence type="ECO:0000313" key="2">
    <source>
        <dbReference type="Ensembl" id="ENSHHUP00000008212.1"/>
    </source>
</evidence>
<keyword evidence="1" id="KW-0472">Membrane</keyword>
<keyword evidence="1" id="KW-1133">Transmembrane helix</keyword>
<dbReference type="AlphaFoldDB" id="A0A4W5JX06"/>
<sequence>LYSFLNVYQLCMIVNITILILIESYAGENITRILDRLLDGYDNWLRPGSGGRPSIYSFSIFL</sequence>
<dbReference type="Proteomes" id="UP000314982">
    <property type="component" value="Unassembled WGS sequence"/>
</dbReference>
<dbReference type="Ensembl" id="ENSHHUT00000008457.1">
    <property type="protein sequence ID" value="ENSHHUP00000008212.1"/>
    <property type="gene ID" value="ENSHHUG00000005036.1"/>
</dbReference>
<reference evidence="2" key="2">
    <citation type="submission" date="2025-08" db="UniProtKB">
        <authorList>
            <consortium name="Ensembl"/>
        </authorList>
    </citation>
    <scope>IDENTIFICATION</scope>
</reference>
<keyword evidence="1" id="KW-0812">Transmembrane</keyword>
<feature type="transmembrane region" description="Helical" evidence="1">
    <location>
        <begin position="6"/>
        <end position="26"/>
    </location>
</feature>
<keyword evidence="3" id="KW-1185">Reference proteome</keyword>
<reference evidence="3" key="1">
    <citation type="submission" date="2018-06" db="EMBL/GenBank/DDBJ databases">
        <title>Genome assembly of Danube salmon.</title>
        <authorList>
            <person name="Macqueen D.J."/>
            <person name="Gundappa M.K."/>
        </authorList>
    </citation>
    <scope>NUCLEOTIDE SEQUENCE [LARGE SCALE GENOMIC DNA]</scope>
</reference>
<evidence type="ECO:0008006" key="4">
    <source>
        <dbReference type="Google" id="ProtNLM"/>
    </source>
</evidence>
<evidence type="ECO:0000313" key="3">
    <source>
        <dbReference type="Proteomes" id="UP000314982"/>
    </source>
</evidence>